<keyword evidence="3" id="KW-0346">Stress response</keyword>
<keyword evidence="4" id="KW-0804">Transcription</keyword>
<dbReference type="PIRSF" id="PIRSF005485">
    <property type="entry name" value="HrcA"/>
    <property type="match status" value="1"/>
</dbReference>
<dbReference type="Pfam" id="PF01628">
    <property type="entry name" value="HrcA"/>
    <property type="match status" value="1"/>
</dbReference>
<dbReference type="AlphaFoldDB" id="A0A381S2I1"/>
<dbReference type="NCBIfam" id="TIGR00331">
    <property type="entry name" value="hrcA"/>
    <property type="match status" value="1"/>
</dbReference>
<dbReference type="InterPro" id="IPR002571">
    <property type="entry name" value="HrcA"/>
</dbReference>
<evidence type="ECO:0000256" key="2">
    <source>
        <dbReference type="ARBA" id="ARBA00023015"/>
    </source>
</evidence>
<organism evidence="6">
    <name type="scientific">marine metagenome</name>
    <dbReference type="NCBI Taxonomy" id="408172"/>
    <lineage>
        <taxon>unclassified sequences</taxon>
        <taxon>metagenomes</taxon>
        <taxon>ecological metagenomes</taxon>
    </lineage>
</organism>
<dbReference type="GO" id="GO:0045892">
    <property type="term" value="P:negative regulation of DNA-templated transcription"/>
    <property type="evidence" value="ECO:0007669"/>
    <property type="project" value="TreeGrafter"/>
</dbReference>
<accession>A0A381S2I1</accession>
<evidence type="ECO:0000259" key="5">
    <source>
        <dbReference type="Pfam" id="PF01628"/>
    </source>
</evidence>
<gene>
    <name evidence="6" type="ORF">METZ01_LOCUS50395</name>
</gene>
<dbReference type="EMBL" id="UINC01002519">
    <property type="protein sequence ID" value="SUZ97541.1"/>
    <property type="molecule type" value="Genomic_DNA"/>
</dbReference>
<dbReference type="HAMAP" id="MF_00081">
    <property type="entry name" value="HrcA"/>
    <property type="match status" value="1"/>
</dbReference>
<feature type="domain" description="Heat-inducible transcription repressor HrcA C-terminal" evidence="5">
    <location>
        <begin position="113"/>
        <end position="333"/>
    </location>
</feature>
<protein>
    <recommendedName>
        <fullName evidence="5">Heat-inducible transcription repressor HrcA C-terminal domain-containing protein</fullName>
    </recommendedName>
</protein>
<keyword evidence="2" id="KW-0805">Transcription regulation</keyword>
<dbReference type="GO" id="GO:0003677">
    <property type="term" value="F:DNA binding"/>
    <property type="evidence" value="ECO:0007669"/>
    <property type="project" value="InterPro"/>
</dbReference>
<dbReference type="Gene3D" id="3.30.450.40">
    <property type="match status" value="1"/>
</dbReference>
<dbReference type="InterPro" id="IPR029016">
    <property type="entry name" value="GAF-like_dom_sf"/>
</dbReference>
<evidence type="ECO:0000256" key="3">
    <source>
        <dbReference type="ARBA" id="ARBA00023016"/>
    </source>
</evidence>
<sequence length="351" mass="39463">MTSSIKHTQPNNRAQYLLKLLIQKYINEGIPIGSRTLSKDSNLDLSPATIRHVMSDLETMGLISSPHTSAGRIPTSLGYRMFVDTLVRYKEPEEFDIEGIQSELIKKSDNTNQLVSKVSGILSRITSLAGVVSVPKKRQVTLRQIEFLPLSDNRILAILILNNSEVQNRIINTKDSYSVEDLQRAANYINENYARTELNKIREFLIHDLEKTRETMNRAMIDIISVAQSAMEGTNEKKDFVLAGEHNLMDFAELSDVETLKQLFDAFSKKQMMIDLLDRSINASGVQIFIGSESGYEIFDDCSIVTSPYKVDHHQIGVLGVIGPTRMEYDRVVPIVDLTAKLLSSALNHDS</sequence>
<dbReference type="Gene3D" id="1.10.10.10">
    <property type="entry name" value="Winged helix-like DNA-binding domain superfamily/Winged helix DNA-binding domain"/>
    <property type="match status" value="1"/>
</dbReference>
<dbReference type="SUPFAM" id="SSF46785">
    <property type="entry name" value="Winged helix' DNA-binding domain"/>
    <property type="match status" value="1"/>
</dbReference>
<keyword evidence="1" id="KW-0678">Repressor</keyword>
<dbReference type="SUPFAM" id="SSF55781">
    <property type="entry name" value="GAF domain-like"/>
    <property type="match status" value="1"/>
</dbReference>
<evidence type="ECO:0000313" key="6">
    <source>
        <dbReference type="EMBL" id="SUZ97541.1"/>
    </source>
</evidence>
<reference evidence="6" key="1">
    <citation type="submission" date="2018-05" db="EMBL/GenBank/DDBJ databases">
        <authorList>
            <person name="Lanie J.A."/>
            <person name="Ng W.-L."/>
            <person name="Kazmierczak K.M."/>
            <person name="Andrzejewski T.M."/>
            <person name="Davidsen T.M."/>
            <person name="Wayne K.J."/>
            <person name="Tettelin H."/>
            <person name="Glass J.I."/>
            <person name="Rusch D."/>
            <person name="Podicherti R."/>
            <person name="Tsui H.-C.T."/>
            <person name="Winkler M.E."/>
        </authorList>
    </citation>
    <scope>NUCLEOTIDE SEQUENCE</scope>
</reference>
<dbReference type="InterPro" id="IPR021153">
    <property type="entry name" value="HrcA_C"/>
</dbReference>
<name>A0A381S2I1_9ZZZZ</name>
<evidence type="ECO:0000256" key="4">
    <source>
        <dbReference type="ARBA" id="ARBA00023163"/>
    </source>
</evidence>
<dbReference type="PANTHER" id="PTHR34824:SF1">
    <property type="entry name" value="HEAT-INDUCIBLE TRANSCRIPTION REPRESSOR HRCA"/>
    <property type="match status" value="1"/>
</dbReference>
<dbReference type="InterPro" id="IPR036390">
    <property type="entry name" value="WH_DNA-bd_sf"/>
</dbReference>
<dbReference type="Gene3D" id="3.30.390.60">
    <property type="entry name" value="Heat-inducible transcription repressor hrca homolog, domain 3"/>
    <property type="match status" value="1"/>
</dbReference>
<evidence type="ECO:0000256" key="1">
    <source>
        <dbReference type="ARBA" id="ARBA00022491"/>
    </source>
</evidence>
<dbReference type="InterPro" id="IPR036388">
    <property type="entry name" value="WH-like_DNA-bd_sf"/>
</dbReference>
<dbReference type="PANTHER" id="PTHR34824">
    <property type="entry name" value="HEAT-INDUCIBLE TRANSCRIPTION REPRESSOR HRCA"/>
    <property type="match status" value="1"/>
</dbReference>
<dbReference type="InterPro" id="IPR023120">
    <property type="entry name" value="WHTH_transcript_rep_HrcA_IDD"/>
</dbReference>
<proteinExistence type="inferred from homology"/>